<dbReference type="PANTHER" id="PTHR12792">
    <property type="entry name" value="EXTRA SPINDLE POLES 1-RELATED"/>
    <property type="match status" value="1"/>
</dbReference>
<dbReference type="Pfam" id="PF25113">
    <property type="entry name" value="TPR_ESP1_2nd"/>
    <property type="match status" value="1"/>
</dbReference>
<evidence type="ECO:0000259" key="6">
    <source>
        <dbReference type="PROSITE" id="PS51700"/>
    </source>
</evidence>
<dbReference type="GO" id="GO:0098813">
    <property type="term" value="P:nuclear chromosome segregation"/>
    <property type="evidence" value="ECO:0007669"/>
    <property type="project" value="UniProtKB-ARBA"/>
</dbReference>
<evidence type="ECO:0000313" key="8">
    <source>
        <dbReference type="Proteomes" id="UP001634393"/>
    </source>
</evidence>
<evidence type="ECO:0000256" key="4">
    <source>
        <dbReference type="ARBA" id="ARBA00022829"/>
    </source>
</evidence>
<sequence>MAPDATTEATILSQIHSSTDLTGIHRLFTAHLHPFIPLLKPSTTTAKKHTTKSSKPKHPVDSHAIRALAKQFISFLHKSLSFIPKRLSESPRIPQTYALELLDAYRLCLDCLDLIAPELAGKPHSVLMQRIRYVHCLENWELYSEAEAEGLSVLDSFNEIVKGASKGKSRKSKTRLVPELDELSVDREFAVLILEIVVTLVKCALKRRSKTDSDYWRVISLVNESEPWFKVLDGKDYEKFHHFLVTNLHITALLLIGDMKCFDVDLICEFSLVTFREYKKSSSQDQMYKFVHKICSSIFSQRDELSTDIIIDVLKYVWDFMAADCKVGVEKTIAGFLELVCYCANKCHGATMKLCGPVAEHLNRLADAFQEGFPFISSILRLYVAGLLASSTNNETNGETLESCRKAPLRSALRSLFDNKERLQQVSAHLNFLKGHSDFGGKDKDSYPEGMPRPSSYWEALNYFCQSLADSIYSNRIFFFSEADNAFSWDDLSGIIDVFHQFSYMFLQSLSATERERETSGDNHRVISAVVVAALMLSFKTNQNVKESTLLVKHVISTEEVTFKRLKYLYVSLNNLSVILNREKRLKEGVKALKLCCKASWVYLVNLCKMHADKSHVSHEDLSEKAIADFIEEASEKIAFLLELNQESMCKINGIIEESFKCWSVAESHITTLPTPASLVKKWVKVEYLMSKNVETEHGTPLYSLLSSTGMSTRALGKLLEEELVAYNEKSRLNPRFCSRMQMKIIDILLEEIYVTKETNIKKSRILIEKGKLLRAHGLARLDDCIQCLSDAILTLKPLYDAKKSCSSLVHHLLIHAYLMHALCTQEAVDFIQDIHSAVKLCLSPDHNHADEQCEDALYLWYQLIDLLSVKGYLDIHPSLYDVVIKLFNQKNIPLAKTVSELWKSKRLSHALCVSPVNHMFIKTFSRHQSQLCNSAEFWRMCTEELNPLVVGFHHIDNEIKQAASDLISHVPLSSCPIFLSSHLYYDLSKRLISSGQMIEALLYAKEAHRLRGKLLQQKFEYSVEKVTQTFDENGKIIEKSYHGIQTFRVKDLVTKVSCDYEGCVLTPWNVLSCYLESILQVGVIQEILGNGSEAEMLLQWGRNVSQFQGLPLFEISFSSTLGKLYRKQKLWCLAEKELACAKKTLTDNRDIISCERCVCMLEISINQHIADLFLSSSCNTGELLFTKKLFNAKSLYKLALDKLNLSEWWTSNSMSEEARAEQVISRESSNSSCASNLVDPNDSISSVKLETKIEPKRSRRTKKEQKPVTQRQDMVGAQNRRITRSTYRSLVETREIAPDDRLIGSTAGIATEHMSTSTTGSDHNVPDSDSEAKCFVADLESDITSLCNKMNCWHCFHIKSVHCSSLNTFINMNWELVYRKLSLRLLISIGKFSSICGNYQEANKLLLQSVSILFRRNSFCSKYSSCSLIFLIESTGKQFPGDVLAVERAALLYYICWFALRCYPYQGTSNICCELSCIGTTSIVSLLKLAFILCREISRLLAVLYVLSTSVTPFSLSPSDEGSESQWASFFHQASLGTHLNQQIHAGMVQKRQSPIASDEGSLLPNSISSFSETLSSLRLAPDACEDLEEFVLRFFQGLPATPVICISLVAGADAGLLTAILHCSPTIPAWILLSHLSSDNQHVVLLPVYTTLEEASDDDGISTSVVFNCKEFVKQWQCPWVSSVIDEIAPVFRHVLEGNYYSSSDYFLEYIKENTSLWWMQRNRLDECLNKFLRDMEDLWLGTWKYLLLGKWPDHNYLDSIQKNLFGDEELSLQHIVSKKCYVGLSCDVSTRKSVETENTMQLLYKRMFEPSHKFDQVECESRNPIILVLDFEVQMLPWENLPILRNQEVYRMPSVSSIFATIDRCCQNQKQTDTTIPAFPLIDPLDSYYLLNPDGDLSRTQIEFESWFKDQNIEGRTGTVPTIDELSLALKNHDLFIYFGHGSGTQYIPGHEIQKLESCAATLLMGCSSGSLYLKGSYMPQGAPISYLLAGSPVIIANLWEVTDKDIDRFGKAMLNEWLRERADASAECTICACKSLKCKHSPRIGSFMGQARDACNLGFLIGASPVCYGVPTGIIKRKNV</sequence>
<feature type="region of interest" description="Disordered" evidence="5">
    <location>
        <begin position="1247"/>
        <end position="1276"/>
    </location>
</feature>
<evidence type="ECO:0000256" key="1">
    <source>
        <dbReference type="ARBA" id="ARBA00000451"/>
    </source>
</evidence>
<dbReference type="PANTHER" id="PTHR12792:SF0">
    <property type="entry name" value="SEPARIN"/>
    <property type="match status" value="1"/>
</dbReference>
<dbReference type="EMBL" id="JBJXBP010000008">
    <property type="protein sequence ID" value="KAL3814465.1"/>
    <property type="molecule type" value="Genomic_DNA"/>
</dbReference>
<dbReference type="Pfam" id="PF25110">
    <property type="entry name" value="TPR_ESP1"/>
    <property type="match status" value="1"/>
</dbReference>
<keyword evidence="3" id="KW-0378">Hydrolase</keyword>
<dbReference type="GO" id="GO:0000280">
    <property type="term" value="P:nuclear division"/>
    <property type="evidence" value="ECO:0007669"/>
    <property type="project" value="UniProtKB-ARBA"/>
</dbReference>
<feature type="domain" description="Peptidase C50" evidence="6">
    <location>
        <begin position="1887"/>
        <end position="1981"/>
    </location>
</feature>
<evidence type="ECO:0000313" key="7">
    <source>
        <dbReference type="EMBL" id="KAL3814465.1"/>
    </source>
</evidence>
<protein>
    <recommendedName>
        <fullName evidence="2">separase</fullName>
        <ecNumber evidence="2">3.4.22.49</ecNumber>
    </recommendedName>
</protein>
<evidence type="ECO:0000256" key="2">
    <source>
        <dbReference type="ARBA" id="ARBA00012489"/>
    </source>
</evidence>
<dbReference type="Proteomes" id="UP001634393">
    <property type="component" value="Unassembled WGS sequence"/>
</dbReference>
<reference evidence="7 8" key="1">
    <citation type="submission" date="2024-12" db="EMBL/GenBank/DDBJ databases">
        <title>The unique morphological basis and parallel evolutionary history of personate flowers in Penstemon.</title>
        <authorList>
            <person name="Depatie T.H."/>
            <person name="Wessinger C.A."/>
        </authorList>
    </citation>
    <scope>NUCLEOTIDE SEQUENCE [LARGE SCALE GENOMIC DNA]</scope>
    <source>
        <strain evidence="7">WTNN_2</strain>
        <tissue evidence="7">Leaf</tissue>
    </source>
</reference>
<name>A0ABD3RNG1_9LAMI</name>
<dbReference type="InterPro" id="IPR056932">
    <property type="entry name" value="TPR_ESP1_2nd"/>
</dbReference>
<dbReference type="EC" id="3.4.22.49" evidence="2"/>
<dbReference type="PROSITE" id="PS51700">
    <property type="entry name" value="SEPARIN"/>
    <property type="match status" value="1"/>
</dbReference>
<dbReference type="GO" id="GO:0016787">
    <property type="term" value="F:hydrolase activity"/>
    <property type="evidence" value="ECO:0007669"/>
    <property type="project" value="UniProtKB-KW"/>
</dbReference>
<dbReference type="InterPro" id="IPR030397">
    <property type="entry name" value="SEPARIN_core_dom"/>
</dbReference>
<comment type="catalytic activity">
    <reaction evidence="1">
        <text>All bonds known to be hydrolyzed by this endopeptidase have arginine in P1 and an acidic residue in P4. P6 is often occupied by an acidic residue or by a hydroxy-amino-acid residue, the phosphorylation of which enhances cleavage.</text>
        <dbReference type="EC" id="3.4.22.49"/>
    </reaction>
</comment>
<keyword evidence="4" id="KW-0159">Chromosome partition</keyword>
<accession>A0ABD3RNG1</accession>
<evidence type="ECO:0000256" key="3">
    <source>
        <dbReference type="ARBA" id="ARBA00022801"/>
    </source>
</evidence>
<dbReference type="InterPro" id="IPR056933">
    <property type="entry name" value="TPR_ESP1"/>
</dbReference>
<dbReference type="InterPro" id="IPR005314">
    <property type="entry name" value="Peptidase_C50"/>
</dbReference>
<keyword evidence="8" id="KW-1185">Reference proteome</keyword>
<dbReference type="Pfam" id="PF03568">
    <property type="entry name" value="Separin_C"/>
    <property type="match status" value="2"/>
</dbReference>
<gene>
    <name evidence="7" type="ORF">ACJIZ3_015733</name>
</gene>
<evidence type="ECO:0000256" key="5">
    <source>
        <dbReference type="SAM" id="MobiDB-lite"/>
    </source>
</evidence>
<comment type="caution">
    <text evidence="7">The sequence shown here is derived from an EMBL/GenBank/DDBJ whole genome shotgun (WGS) entry which is preliminary data.</text>
</comment>
<organism evidence="7 8">
    <name type="scientific">Penstemon smallii</name>
    <dbReference type="NCBI Taxonomy" id="265156"/>
    <lineage>
        <taxon>Eukaryota</taxon>
        <taxon>Viridiplantae</taxon>
        <taxon>Streptophyta</taxon>
        <taxon>Embryophyta</taxon>
        <taxon>Tracheophyta</taxon>
        <taxon>Spermatophyta</taxon>
        <taxon>Magnoliopsida</taxon>
        <taxon>eudicotyledons</taxon>
        <taxon>Gunneridae</taxon>
        <taxon>Pentapetalae</taxon>
        <taxon>asterids</taxon>
        <taxon>lamiids</taxon>
        <taxon>Lamiales</taxon>
        <taxon>Plantaginaceae</taxon>
        <taxon>Cheloneae</taxon>
        <taxon>Penstemon</taxon>
    </lineage>
</organism>
<proteinExistence type="predicted"/>